<comment type="caution">
    <text evidence="3">The sequence shown here is derived from an EMBL/GenBank/DDBJ whole genome shotgun (WGS) entry which is preliminary data.</text>
</comment>
<organism evidence="3 4">
    <name type="scientific">Protea cynaroides</name>
    <dbReference type="NCBI Taxonomy" id="273540"/>
    <lineage>
        <taxon>Eukaryota</taxon>
        <taxon>Viridiplantae</taxon>
        <taxon>Streptophyta</taxon>
        <taxon>Embryophyta</taxon>
        <taxon>Tracheophyta</taxon>
        <taxon>Spermatophyta</taxon>
        <taxon>Magnoliopsida</taxon>
        <taxon>Proteales</taxon>
        <taxon>Proteaceae</taxon>
        <taxon>Protea</taxon>
    </lineage>
</organism>
<accession>A0A9Q0JY59</accession>
<keyword evidence="2" id="KW-0732">Signal</keyword>
<reference evidence="3" key="1">
    <citation type="journal article" date="2023" name="Plant J.">
        <title>The genome of the king protea, Protea cynaroides.</title>
        <authorList>
            <person name="Chang J."/>
            <person name="Duong T.A."/>
            <person name="Schoeman C."/>
            <person name="Ma X."/>
            <person name="Roodt D."/>
            <person name="Barker N."/>
            <person name="Li Z."/>
            <person name="Van de Peer Y."/>
            <person name="Mizrachi E."/>
        </authorList>
    </citation>
    <scope>NUCLEOTIDE SEQUENCE</scope>
    <source>
        <tissue evidence="3">Young leaves</tissue>
    </source>
</reference>
<feature type="chain" id="PRO_5040301477" evidence="2">
    <location>
        <begin position="16"/>
        <end position="290"/>
    </location>
</feature>
<feature type="signal peptide" evidence="2">
    <location>
        <begin position="1"/>
        <end position="15"/>
    </location>
</feature>
<gene>
    <name evidence="3" type="ORF">NE237_011658</name>
</gene>
<proteinExistence type="predicted"/>
<keyword evidence="4" id="KW-1185">Reference proteome</keyword>
<evidence type="ECO:0000313" key="4">
    <source>
        <dbReference type="Proteomes" id="UP001141806"/>
    </source>
</evidence>
<evidence type="ECO:0000313" key="3">
    <source>
        <dbReference type="EMBL" id="KAJ4954875.1"/>
    </source>
</evidence>
<protein>
    <submittedName>
        <fullName evidence="3">Uncharacterized protein</fullName>
    </submittedName>
</protein>
<dbReference type="EMBL" id="JAMYWD010000011">
    <property type="protein sequence ID" value="KAJ4954875.1"/>
    <property type="molecule type" value="Genomic_DNA"/>
</dbReference>
<feature type="region of interest" description="Disordered" evidence="1">
    <location>
        <begin position="160"/>
        <end position="179"/>
    </location>
</feature>
<name>A0A9Q0JY59_9MAGN</name>
<evidence type="ECO:0000256" key="2">
    <source>
        <dbReference type="SAM" id="SignalP"/>
    </source>
</evidence>
<dbReference type="Proteomes" id="UP001141806">
    <property type="component" value="Unassembled WGS sequence"/>
</dbReference>
<feature type="region of interest" description="Disordered" evidence="1">
    <location>
        <begin position="41"/>
        <end position="75"/>
    </location>
</feature>
<evidence type="ECO:0000256" key="1">
    <source>
        <dbReference type="SAM" id="MobiDB-lite"/>
    </source>
</evidence>
<dbReference type="AlphaFoldDB" id="A0A9Q0JY59"/>
<feature type="compositionally biased region" description="Basic and acidic residues" evidence="1">
    <location>
        <begin position="43"/>
        <end position="75"/>
    </location>
</feature>
<sequence length="290" mass="32295">MLVFYLGNFAASTFCAVAGCSRNAVVEAHLAHCQDFSQLPKSGRFDEGGKTPDHPTKGDEGVTNEFDGKESVESEDRSSRLAVSWSKKLFENPSDASKVEMSLSYVTPSVVEGEMELIGKCSSELMEDEIRTLDTALGGTGNPIVAVFARSMQQWRKVSGNAHPTKASLEGGKETPSARAVEMPSKPLVAAAEDCAHADSEKLWFAHSGDTLCSRTLIYTKRTMPRRTVWNHYKGWNQRCRQRRREKFWFARSGDTSSSRTLIYTKRAMPRRTVWNLQGMESKVQAKKKG</sequence>